<evidence type="ECO:0000256" key="4">
    <source>
        <dbReference type="PROSITE-ProRule" id="PRU00108"/>
    </source>
</evidence>
<dbReference type="PANTHER" id="PTHR11850">
    <property type="entry name" value="HOMEOBOX PROTEIN TRANSCRIPTION FACTORS"/>
    <property type="match status" value="1"/>
</dbReference>
<dbReference type="Proteomes" id="UP000014978">
    <property type="component" value="Unassembled WGS sequence"/>
</dbReference>
<dbReference type="HOGENOM" id="CLU_1679093_0_0_1"/>
<dbReference type="SUPFAM" id="SSF46689">
    <property type="entry name" value="Homeodomain-like"/>
    <property type="match status" value="1"/>
</dbReference>
<dbReference type="Pfam" id="PF05920">
    <property type="entry name" value="Homeobox_KN"/>
    <property type="match status" value="1"/>
</dbReference>
<keyword evidence="2 4" id="KW-0371">Homeobox</keyword>
<evidence type="ECO:0000256" key="2">
    <source>
        <dbReference type="ARBA" id="ARBA00023155"/>
    </source>
</evidence>
<name>S7WCI8_SPRLO</name>
<dbReference type="VEuPathDB" id="MicrosporidiaDB:SLOPH_1934"/>
<dbReference type="SMART" id="SM00389">
    <property type="entry name" value="HOX"/>
    <property type="match status" value="1"/>
</dbReference>
<evidence type="ECO:0000313" key="6">
    <source>
        <dbReference type="EMBL" id="EPR79522.1"/>
    </source>
</evidence>
<keyword evidence="3 4" id="KW-0539">Nucleus</keyword>
<gene>
    <name evidence="6" type="ORF">SLOPH_1934</name>
</gene>
<keyword evidence="7" id="KW-1185">Reference proteome</keyword>
<dbReference type="InterPro" id="IPR001356">
    <property type="entry name" value="HD"/>
</dbReference>
<organism evidence="6 7">
    <name type="scientific">Spraguea lophii (strain 42_110)</name>
    <name type="common">Microsporidian parasite</name>
    <dbReference type="NCBI Taxonomy" id="1358809"/>
    <lineage>
        <taxon>Eukaryota</taxon>
        <taxon>Fungi</taxon>
        <taxon>Fungi incertae sedis</taxon>
        <taxon>Microsporidia</taxon>
        <taxon>Spragueidae</taxon>
        <taxon>Spraguea</taxon>
    </lineage>
</organism>
<dbReference type="CDD" id="cd00086">
    <property type="entry name" value="homeodomain"/>
    <property type="match status" value="1"/>
</dbReference>
<dbReference type="InterPro" id="IPR009057">
    <property type="entry name" value="Homeodomain-like_sf"/>
</dbReference>
<comment type="caution">
    <text evidence="6">The sequence shown here is derived from an EMBL/GenBank/DDBJ whole genome shotgun (WGS) entry which is preliminary data.</text>
</comment>
<dbReference type="AlphaFoldDB" id="S7WCI8"/>
<comment type="subcellular location">
    <subcellularLocation>
        <location evidence="4">Nucleus</location>
    </subcellularLocation>
</comment>
<keyword evidence="1 4" id="KW-0238">DNA-binding</keyword>
<feature type="DNA-binding region" description="Homeobox" evidence="4">
    <location>
        <begin position="89"/>
        <end position="151"/>
    </location>
</feature>
<evidence type="ECO:0000256" key="3">
    <source>
        <dbReference type="ARBA" id="ARBA00023242"/>
    </source>
</evidence>
<reference evidence="7" key="1">
    <citation type="journal article" date="2013" name="PLoS Genet.">
        <title>The genome of Spraguea lophii and the basis of host-microsporidian interactions.</title>
        <authorList>
            <person name="Campbell S.E."/>
            <person name="Williams T.A."/>
            <person name="Yousuf A."/>
            <person name="Soanes D.M."/>
            <person name="Paszkiewicz K.H."/>
            <person name="Williams B.A.P."/>
        </authorList>
    </citation>
    <scope>NUCLEOTIDE SEQUENCE [LARGE SCALE GENOMIC DNA]</scope>
    <source>
        <strain evidence="7">42_110</strain>
    </source>
</reference>
<dbReference type="EMBL" id="ATCN01000214">
    <property type="protein sequence ID" value="EPR79522.1"/>
    <property type="molecule type" value="Genomic_DNA"/>
</dbReference>
<proteinExistence type="predicted"/>
<dbReference type="STRING" id="1358809.S7WCI8"/>
<protein>
    <submittedName>
        <fullName evidence="6">TALE homeodomain protein</fullName>
    </submittedName>
</protein>
<evidence type="ECO:0000313" key="7">
    <source>
        <dbReference type="Proteomes" id="UP000014978"/>
    </source>
</evidence>
<dbReference type="InParanoid" id="S7WCI8"/>
<evidence type="ECO:0000256" key="1">
    <source>
        <dbReference type="ARBA" id="ARBA00023125"/>
    </source>
</evidence>
<evidence type="ECO:0000259" key="5">
    <source>
        <dbReference type="PROSITE" id="PS50071"/>
    </source>
</evidence>
<dbReference type="InterPro" id="IPR050224">
    <property type="entry name" value="TALE_homeobox"/>
</dbReference>
<accession>S7WCI8</accession>
<dbReference type="PROSITE" id="PS50071">
    <property type="entry name" value="HOMEOBOX_2"/>
    <property type="match status" value="1"/>
</dbReference>
<dbReference type="GO" id="GO:0005634">
    <property type="term" value="C:nucleus"/>
    <property type="evidence" value="ECO:0007669"/>
    <property type="project" value="UniProtKB-SubCell"/>
</dbReference>
<sequence length="157" mass="18857">MCKTVSFDEILRLFIDFSHGIITQDYFLKTLSDIDFNFLEINEDNTAKILGVWEMIKYLEEKIFLEDFINDIKILKKSYFEKIESLSKIKFKKNIFSREIIKILKKWFNENINYPYPSEIEKQNLSCVTGLTLTQIKNWFINARRRILPRKNGNKVK</sequence>
<dbReference type="GO" id="GO:0003677">
    <property type="term" value="F:DNA binding"/>
    <property type="evidence" value="ECO:0007669"/>
    <property type="project" value="UniProtKB-UniRule"/>
</dbReference>
<dbReference type="GO" id="GO:0006355">
    <property type="term" value="P:regulation of DNA-templated transcription"/>
    <property type="evidence" value="ECO:0007669"/>
    <property type="project" value="InterPro"/>
</dbReference>
<feature type="domain" description="Homeobox" evidence="5">
    <location>
        <begin position="87"/>
        <end position="150"/>
    </location>
</feature>
<dbReference type="OrthoDB" id="10056939at2759"/>
<dbReference type="Gene3D" id="1.10.10.60">
    <property type="entry name" value="Homeodomain-like"/>
    <property type="match status" value="1"/>
</dbReference>
<dbReference type="InterPro" id="IPR008422">
    <property type="entry name" value="KN_HD"/>
</dbReference>